<keyword evidence="3 10" id="KW-0808">Transferase</keyword>
<dbReference type="InterPro" id="IPR050999">
    <property type="entry name" value="ADP-ribosyltransferase_ARG"/>
</dbReference>
<dbReference type="GeneID" id="129340293"/>
<evidence type="ECO:0000256" key="7">
    <source>
        <dbReference type="ARBA" id="ARBA00023027"/>
    </source>
</evidence>
<evidence type="ECO:0000313" key="11">
    <source>
        <dbReference type="Proteomes" id="UP001190640"/>
    </source>
</evidence>
<dbReference type="PROSITE" id="PS51996">
    <property type="entry name" value="TR_MART"/>
    <property type="match status" value="1"/>
</dbReference>
<dbReference type="Pfam" id="PF01129">
    <property type="entry name" value="ART"/>
    <property type="match status" value="1"/>
</dbReference>
<dbReference type="FunFam" id="3.90.176.10:FF:000001">
    <property type="entry name" value="NAD(P)(+)--arginine ADP-ribosyltransferase"/>
    <property type="match status" value="1"/>
</dbReference>
<dbReference type="EC" id="2.4.2.31" evidence="10"/>
<dbReference type="PANTHER" id="PTHR10339:SF19">
    <property type="entry name" value="GPI-LINKED NAD(P)(+)--ARGININE ADP-RIBOSYLTRANSFERASE 1"/>
    <property type="match status" value="1"/>
</dbReference>
<reference evidence="12" key="1">
    <citation type="submission" date="2025-08" db="UniProtKB">
        <authorList>
            <consortium name="RefSeq"/>
        </authorList>
    </citation>
    <scope>IDENTIFICATION</scope>
    <source>
        <tissue evidence="12">Blood</tissue>
    </source>
</reference>
<dbReference type="PRINTS" id="PR00970">
    <property type="entry name" value="RIBTRNSFRASE"/>
</dbReference>
<evidence type="ECO:0000256" key="9">
    <source>
        <dbReference type="ARBA" id="ARBA00047597"/>
    </source>
</evidence>
<keyword evidence="2 10" id="KW-0328">Glycosyltransferase</keyword>
<evidence type="ECO:0000256" key="5">
    <source>
        <dbReference type="ARBA" id="ARBA00022729"/>
    </source>
</evidence>
<keyword evidence="4" id="KW-0548">Nucleotidyltransferase</keyword>
<dbReference type="GO" id="GO:0003950">
    <property type="term" value="F:NAD+ poly-ADP-ribosyltransferase activity"/>
    <property type="evidence" value="ECO:0007669"/>
    <property type="project" value="TreeGrafter"/>
</dbReference>
<evidence type="ECO:0000256" key="10">
    <source>
        <dbReference type="RuleBase" id="RU361228"/>
    </source>
</evidence>
<dbReference type="PROSITE" id="PS01291">
    <property type="entry name" value="ART"/>
    <property type="match status" value="1"/>
</dbReference>
<evidence type="ECO:0000256" key="3">
    <source>
        <dbReference type="ARBA" id="ARBA00022679"/>
    </source>
</evidence>
<dbReference type="InterPro" id="IPR000768">
    <property type="entry name" value="ART"/>
</dbReference>
<comment type="catalytic activity">
    <reaction evidence="9 10">
        <text>L-arginyl-[protein] + NAD(+) = N(omega)-(ADP-D-ribosyl)-L-arginyl-[protein] + nicotinamide + H(+)</text>
        <dbReference type="Rhea" id="RHEA:19149"/>
        <dbReference type="Rhea" id="RHEA-COMP:10532"/>
        <dbReference type="Rhea" id="RHEA-COMP:15087"/>
        <dbReference type="ChEBI" id="CHEBI:15378"/>
        <dbReference type="ChEBI" id="CHEBI:17154"/>
        <dbReference type="ChEBI" id="CHEBI:29965"/>
        <dbReference type="ChEBI" id="CHEBI:57540"/>
        <dbReference type="ChEBI" id="CHEBI:142554"/>
        <dbReference type="EC" id="2.4.2.31"/>
    </reaction>
</comment>
<evidence type="ECO:0000256" key="4">
    <source>
        <dbReference type="ARBA" id="ARBA00022695"/>
    </source>
</evidence>
<evidence type="ECO:0000256" key="8">
    <source>
        <dbReference type="ARBA" id="ARBA00023157"/>
    </source>
</evidence>
<dbReference type="Gene3D" id="3.90.176.10">
    <property type="entry name" value="Toxin ADP-ribosyltransferase, Chain A, domain 1"/>
    <property type="match status" value="1"/>
</dbReference>
<dbReference type="PANTHER" id="PTHR10339">
    <property type="entry name" value="ADP-RIBOSYLTRANSFERASE"/>
    <property type="match status" value="1"/>
</dbReference>
<name>A0AA97LCQ0_EUBMA</name>
<comment type="similarity">
    <text evidence="1 10">Belongs to the Arg-specific ADP-ribosyltransferase family.</text>
</comment>
<sequence length="309" mass="34646">MDSLLWPVVLLFGFSVVLPAAGDTELPADSNETTASPSNPVLNLAYYALDDKYNGCVKAMKSNLKSLLKTELAMSETYRETWNKSLEGWWEEKDSKSFPQNITEFVEVAILTYTSEYPKIYPEFNAATRTAGKGPEEYEAYLFKSLHFLLTMAAKQPDLKPLQCISVYRGTKVDFSVEKVFRFGQFTSTTEREDMAKKFGTKTFFNVFTCKGYSISEMASYEFEKEVLIPPYEIFQVTSVEDTEDGKTVNATSLGSCSNHNCAFVGKGRSIKARFYFTFLNGSSSKVNFSICRLRSGILISLMMAGAGE</sequence>
<dbReference type="AlphaFoldDB" id="A0AA97LCQ0"/>
<evidence type="ECO:0000256" key="2">
    <source>
        <dbReference type="ARBA" id="ARBA00022676"/>
    </source>
</evidence>
<organism evidence="11 12">
    <name type="scientific">Eublepharis macularius</name>
    <name type="common">Leopard gecko</name>
    <name type="synonym">Cyrtodactylus macularius</name>
    <dbReference type="NCBI Taxonomy" id="481883"/>
    <lineage>
        <taxon>Eukaryota</taxon>
        <taxon>Metazoa</taxon>
        <taxon>Chordata</taxon>
        <taxon>Craniata</taxon>
        <taxon>Vertebrata</taxon>
        <taxon>Euteleostomi</taxon>
        <taxon>Lepidosauria</taxon>
        <taxon>Squamata</taxon>
        <taxon>Bifurcata</taxon>
        <taxon>Gekkota</taxon>
        <taxon>Eublepharidae</taxon>
        <taxon>Eublepharinae</taxon>
        <taxon>Eublepharis</taxon>
    </lineage>
</organism>
<keyword evidence="5 10" id="KW-0732">Signal</keyword>
<dbReference type="GO" id="GO:0016779">
    <property type="term" value="F:nucleotidyltransferase activity"/>
    <property type="evidence" value="ECO:0007669"/>
    <property type="project" value="UniProtKB-KW"/>
</dbReference>
<keyword evidence="6 10" id="KW-0521">NADP</keyword>
<dbReference type="GO" id="GO:0106274">
    <property type="term" value="F:NAD+-protein-arginine ADP-ribosyltransferase activity"/>
    <property type="evidence" value="ECO:0007669"/>
    <property type="project" value="UniProtKB-EC"/>
</dbReference>
<proteinExistence type="inferred from homology"/>
<feature type="chain" id="PRO_5041515041" description="NAD(P)(+)--arginine ADP-ribosyltransferase" evidence="10">
    <location>
        <begin position="23"/>
        <end position="309"/>
    </location>
</feature>
<evidence type="ECO:0000256" key="1">
    <source>
        <dbReference type="ARBA" id="ARBA00009558"/>
    </source>
</evidence>
<keyword evidence="8" id="KW-1015">Disulfide bond</keyword>
<accession>A0AA97LCQ0</accession>
<feature type="signal peptide" evidence="10">
    <location>
        <begin position="1"/>
        <end position="22"/>
    </location>
</feature>
<dbReference type="KEGG" id="emc:129340293"/>
<keyword evidence="11" id="KW-1185">Reference proteome</keyword>
<evidence type="ECO:0000256" key="6">
    <source>
        <dbReference type="ARBA" id="ARBA00022857"/>
    </source>
</evidence>
<evidence type="ECO:0000313" key="12">
    <source>
        <dbReference type="RefSeq" id="XP_054850983.1"/>
    </source>
</evidence>
<dbReference type="RefSeq" id="XP_054850983.1">
    <property type="nucleotide sequence ID" value="XM_054995008.1"/>
</dbReference>
<dbReference type="SUPFAM" id="SSF56399">
    <property type="entry name" value="ADP-ribosylation"/>
    <property type="match status" value="1"/>
</dbReference>
<gene>
    <name evidence="12" type="primary">LOC129340293</name>
</gene>
<protein>
    <recommendedName>
        <fullName evidence="10">NAD(P)(+)--arginine ADP-ribosyltransferase</fullName>
        <ecNumber evidence="10">2.4.2.31</ecNumber>
    </recommendedName>
    <alternativeName>
        <fullName evidence="10">Mono(ADP-ribosyl)transferase</fullName>
    </alternativeName>
</protein>
<dbReference type="Proteomes" id="UP001190640">
    <property type="component" value="Chromosome 12"/>
</dbReference>
<keyword evidence="7 10" id="KW-0520">NAD</keyword>